<evidence type="ECO:0000313" key="4">
    <source>
        <dbReference type="Proteomes" id="UP000275473"/>
    </source>
</evidence>
<comment type="similarity">
    <text evidence="1">Belongs to the enoyl-CoA hydratase/isomerase family.</text>
</comment>
<dbReference type="PANTHER" id="PTHR11941">
    <property type="entry name" value="ENOYL-COA HYDRATASE-RELATED"/>
    <property type="match status" value="1"/>
</dbReference>
<comment type="caution">
    <text evidence="3">The sequence shown here is derived from an EMBL/GenBank/DDBJ whole genome shotgun (WGS) entry which is preliminary data.</text>
</comment>
<evidence type="ECO:0000256" key="1">
    <source>
        <dbReference type="ARBA" id="ARBA00005254"/>
    </source>
</evidence>
<dbReference type="CDD" id="cd06558">
    <property type="entry name" value="crotonase-like"/>
    <property type="match status" value="1"/>
</dbReference>
<dbReference type="InterPro" id="IPR029045">
    <property type="entry name" value="ClpP/crotonase-like_dom_sf"/>
</dbReference>
<dbReference type="PANTHER" id="PTHR11941:SF54">
    <property type="entry name" value="ENOYL-COA HYDRATASE, MITOCHONDRIAL"/>
    <property type="match status" value="1"/>
</dbReference>
<gene>
    <name evidence="3" type="ORF">EEX84_10395</name>
</gene>
<accession>A0A3M8P5Y8</accession>
<dbReference type="InterPro" id="IPR001753">
    <property type="entry name" value="Enoyl-CoA_hydra/iso"/>
</dbReference>
<reference evidence="3 4" key="1">
    <citation type="journal article" date="2018" name="Int. J. Syst. Evol. Microbiol.">
        <title>Planococcus salinus sp. nov., a moderately halophilic bacterium isolated from a saline-alkali soil.</title>
        <authorList>
            <person name="Gan L."/>
        </authorList>
    </citation>
    <scope>NUCLEOTIDE SEQUENCE [LARGE SCALE GENOMIC DNA]</scope>
    <source>
        <strain evidence="3 4">LCB217</strain>
    </source>
</reference>
<sequence length="258" mass="28531">MGNELYIEKNGPVATLVIDRAEQRNAFSLEMFQKLPELLEEVAADPTLRVLVVRGVDDRAFSAGADIKEFLGNRLSQEKAKNYNDHALQAVEKLYRFPKPTIALIRKLAIGGGLELAMACDFRFASRNSKFGITAARLGIIYNLTSTKRLMNVIGPVKAKELLYTGKLIDAQEAKEIGIIQELYEGDAANEAAYQFAGELAATSATALRGNKKVIQAIIDGDQSENEEIASMILDSFESDDYKEGIQAFMEKRQPNFT</sequence>
<keyword evidence="2" id="KW-0456">Lyase</keyword>
<evidence type="ECO:0000256" key="2">
    <source>
        <dbReference type="ARBA" id="ARBA00023239"/>
    </source>
</evidence>
<dbReference type="InterPro" id="IPR014748">
    <property type="entry name" value="Enoyl-CoA_hydra_C"/>
</dbReference>
<dbReference type="Pfam" id="PF00378">
    <property type="entry name" value="ECH_1"/>
    <property type="match status" value="1"/>
</dbReference>
<dbReference type="AlphaFoldDB" id="A0A3M8P5Y8"/>
<dbReference type="Gene3D" id="3.90.226.10">
    <property type="entry name" value="2-enoyl-CoA Hydratase, Chain A, domain 1"/>
    <property type="match status" value="1"/>
</dbReference>
<dbReference type="OrthoDB" id="9775794at2"/>
<proteinExistence type="inferred from homology"/>
<dbReference type="GO" id="GO:0016829">
    <property type="term" value="F:lyase activity"/>
    <property type="evidence" value="ECO:0007669"/>
    <property type="project" value="UniProtKB-KW"/>
</dbReference>
<dbReference type="GO" id="GO:0006635">
    <property type="term" value="P:fatty acid beta-oxidation"/>
    <property type="evidence" value="ECO:0007669"/>
    <property type="project" value="TreeGrafter"/>
</dbReference>
<evidence type="ECO:0000313" key="3">
    <source>
        <dbReference type="EMBL" id="RNF39106.1"/>
    </source>
</evidence>
<dbReference type="SUPFAM" id="SSF52096">
    <property type="entry name" value="ClpP/crotonase"/>
    <property type="match status" value="1"/>
</dbReference>
<dbReference type="RefSeq" id="WP_123165574.1">
    <property type="nucleotide sequence ID" value="NZ_RIAX01000007.1"/>
</dbReference>
<dbReference type="Proteomes" id="UP000275473">
    <property type="component" value="Unassembled WGS sequence"/>
</dbReference>
<protein>
    <submittedName>
        <fullName evidence="3">Enoyl-CoA hydratase</fullName>
    </submittedName>
</protein>
<keyword evidence="4" id="KW-1185">Reference proteome</keyword>
<dbReference type="Gene3D" id="1.10.12.10">
    <property type="entry name" value="Lyase 2-enoyl-coa Hydratase, Chain A, domain 2"/>
    <property type="match status" value="1"/>
</dbReference>
<name>A0A3M8P5Y8_9BACL</name>
<dbReference type="EMBL" id="RIAX01000007">
    <property type="protein sequence ID" value="RNF39106.1"/>
    <property type="molecule type" value="Genomic_DNA"/>
</dbReference>
<organism evidence="3 4">
    <name type="scientific">Planococcus salinus</name>
    <dbReference type="NCBI Taxonomy" id="1848460"/>
    <lineage>
        <taxon>Bacteria</taxon>
        <taxon>Bacillati</taxon>
        <taxon>Bacillota</taxon>
        <taxon>Bacilli</taxon>
        <taxon>Bacillales</taxon>
        <taxon>Caryophanaceae</taxon>
        <taxon>Planococcus</taxon>
    </lineage>
</organism>